<keyword evidence="2" id="KW-1185">Reference proteome</keyword>
<evidence type="ECO:0000313" key="2">
    <source>
        <dbReference type="Proteomes" id="UP000182624"/>
    </source>
</evidence>
<gene>
    <name evidence="1" type="ORF">SAMN04487928_1209</name>
</gene>
<reference evidence="2" key="1">
    <citation type="submission" date="2016-10" db="EMBL/GenBank/DDBJ databases">
        <authorList>
            <person name="Varghese N."/>
            <person name="Submissions S."/>
        </authorList>
    </citation>
    <scope>NUCLEOTIDE SEQUENCE [LARGE SCALE GENOMIC DNA]</scope>
    <source>
        <strain evidence="2">P18</strain>
    </source>
</reference>
<dbReference type="AlphaFoldDB" id="A0A1I5W0C2"/>
<proteinExistence type="predicted"/>
<dbReference type="Proteomes" id="UP000182624">
    <property type="component" value="Unassembled WGS sequence"/>
</dbReference>
<dbReference type="EMBL" id="FOXO01000020">
    <property type="protein sequence ID" value="SFQ13179.1"/>
    <property type="molecule type" value="Genomic_DNA"/>
</dbReference>
<organism evidence="1 2">
    <name type="scientific">Butyrivibrio proteoclasticus</name>
    <dbReference type="NCBI Taxonomy" id="43305"/>
    <lineage>
        <taxon>Bacteria</taxon>
        <taxon>Bacillati</taxon>
        <taxon>Bacillota</taxon>
        <taxon>Clostridia</taxon>
        <taxon>Lachnospirales</taxon>
        <taxon>Lachnospiraceae</taxon>
        <taxon>Butyrivibrio</taxon>
    </lineage>
</organism>
<name>A0A1I5W0C2_9FIRM</name>
<evidence type="ECO:0008006" key="3">
    <source>
        <dbReference type="Google" id="ProtNLM"/>
    </source>
</evidence>
<accession>A0A1I5W0C2</accession>
<sequence>MLTKLKKHVDVLREKLQNKADHVFVIYGDKPRQESSVNIVVITMNPETVGYEDTIELELLIDELQKVGILVRTTDDYSECYAVIDKTIVWHGGMNLLGKTDAWYNLIRIEDIHAAEELLEITEQMLK</sequence>
<protein>
    <recommendedName>
        <fullName evidence="3">Phospholipase D-like domain-containing protein</fullName>
    </recommendedName>
</protein>
<evidence type="ECO:0000313" key="1">
    <source>
        <dbReference type="EMBL" id="SFQ13179.1"/>
    </source>
</evidence>